<dbReference type="PANTHER" id="PTHR36302:SF1">
    <property type="entry name" value="COPPER CHAPERONE PCU(A)C"/>
    <property type="match status" value="1"/>
</dbReference>
<name>A0A511B6D5_9PROT</name>
<dbReference type="Gene3D" id="2.60.40.1890">
    <property type="entry name" value="PCu(A)C copper chaperone"/>
    <property type="match status" value="1"/>
</dbReference>
<evidence type="ECO:0000313" key="2">
    <source>
        <dbReference type="EMBL" id="GEK93357.1"/>
    </source>
</evidence>
<evidence type="ECO:0000256" key="1">
    <source>
        <dbReference type="SAM" id="SignalP"/>
    </source>
</evidence>
<dbReference type="AlphaFoldDB" id="A0A511B6D5"/>
<dbReference type="EMBL" id="BJUZ01000001">
    <property type="protein sequence ID" value="GEK93357.1"/>
    <property type="molecule type" value="Genomic_DNA"/>
</dbReference>
<dbReference type="InterPro" id="IPR036182">
    <property type="entry name" value="PCuAC_sf"/>
</dbReference>
<feature type="signal peptide" evidence="1">
    <location>
        <begin position="1"/>
        <end position="27"/>
    </location>
</feature>
<comment type="caution">
    <text evidence="2">The sequence shown here is derived from an EMBL/GenBank/DDBJ whole genome shotgun (WGS) entry which is preliminary data.</text>
</comment>
<accession>A0A511B6D5</accession>
<organism evidence="2 3">
    <name type="scientific">Gluconobacter wancherniae NBRC 103581</name>
    <dbReference type="NCBI Taxonomy" id="656744"/>
    <lineage>
        <taxon>Bacteria</taxon>
        <taxon>Pseudomonadati</taxon>
        <taxon>Pseudomonadota</taxon>
        <taxon>Alphaproteobacteria</taxon>
        <taxon>Acetobacterales</taxon>
        <taxon>Acetobacteraceae</taxon>
        <taxon>Gluconobacter</taxon>
    </lineage>
</organism>
<proteinExistence type="predicted"/>
<dbReference type="SUPFAM" id="SSF110087">
    <property type="entry name" value="DR1885-like metal-binding protein"/>
    <property type="match status" value="1"/>
</dbReference>
<dbReference type="InterPro" id="IPR058248">
    <property type="entry name" value="Lxx211020-like"/>
</dbReference>
<feature type="chain" id="PRO_5022046031" description="Copper chaperone PCu(A)C" evidence="1">
    <location>
        <begin position="28"/>
        <end position="171"/>
    </location>
</feature>
<keyword evidence="3" id="KW-1185">Reference proteome</keyword>
<reference evidence="2 3" key="1">
    <citation type="submission" date="2019-07" db="EMBL/GenBank/DDBJ databases">
        <title>Whole genome shotgun sequence of Gluconobacter wancherniae NBRC 103581.</title>
        <authorList>
            <person name="Hosoyama A."/>
            <person name="Uohara A."/>
            <person name="Ohji S."/>
            <person name="Ichikawa N."/>
        </authorList>
    </citation>
    <scope>NUCLEOTIDE SEQUENCE [LARGE SCALE GENOMIC DNA]</scope>
    <source>
        <strain evidence="2 3">NBRC 103581</strain>
    </source>
</reference>
<dbReference type="InterPro" id="IPR007410">
    <property type="entry name" value="LpqE-like"/>
</dbReference>
<gene>
    <name evidence="2" type="ORF">GWA01_11270</name>
</gene>
<dbReference type="Proteomes" id="UP000321230">
    <property type="component" value="Unassembled WGS sequence"/>
</dbReference>
<evidence type="ECO:0008006" key="4">
    <source>
        <dbReference type="Google" id="ProtNLM"/>
    </source>
</evidence>
<dbReference type="RefSeq" id="WP_228118369.1">
    <property type="nucleotide sequence ID" value="NZ_BARC01000011.1"/>
</dbReference>
<evidence type="ECO:0000313" key="3">
    <source>
        <dbReference type="Proteomes" id="UP000321230"/>
    </source>
</evidence>
<protein>
    <recommendedName>
        <fullName evidence="4">Copper chaperone PCu(A)C</fullName>
    </recommendedName>
</protein>
<dbReference type="Pfam" id="PF04314">
    <property type="entry name" value="PCuAC"/>
    <property type="match status" value="1"/>
</dbReference>
<sequence>MSGRLSLKRLFTLLAAVTCMTIPQAFAQTQVAAPDHASNQQHIVVLHGTLRQSLHFPERASGYFTIRNDDGADHLLQGITSPVCHEIAARHSNQETTQATENLFSHLALPHDSKMIFPPSGYHLLCSGITQMPAVGSRVPFTFSFMGGDSVTVSFEVTSPDAPPRSEPNPQ</sequence>
<keyword evidence="1" id="KW-0732">Signal</keyword>
<dbReference type="PANTHER" id="PTHR36302">
    <property type="entry name" value="BLR7088 PROTEIN"/>
    <property type="match status" value="1"/>
</dbReference>